<sequence length="74" mass="8310">MPEPLPTIEYVGEDGVRRELDFQRAPHAPWRALLVESEETDGGMRHVGTEQLRELRIDGEARTAVSLVETLEGP</sequence>
<reference evidence="1 2" key="1">
    <citation type="journal article" date="2015" name="Genome Announc.">
        <title>Draft genome sequence of a Halorubrum H3 strain isolated from the burlinskoye salt lake (Altai Krai, Russia).</title>
        <authorList>
            <person name="Rozanov A.S."/>
            <person name="Bryanskaya A.V."/>
            <person name="Malup T.K."/>
            <person name="Kotenko A.V."/>
            <person name="Peltek S.E."/>
        </authorList>
    </citation>
    <scope>NUCLEOTIDE SEQUENCE [LARGE SCALE GENOMIC DNA]</scope>
    <source>
        <strain evidence="1 2">H3</strain>
    </source>
</reference>
<evidence type="ECO:0000313" key="1">
    <source>
        <dbReference type="EMBL" id="KDS91179.1"/>
    </source>
</evidence>
<keyword evidence="2" id="KW-1185">Reference proteome</keyword>
<dbReference type="EMBL" id="JNFH02000089">
    <property type="protein sequence ID" value="KDS91179.1"/>
    <property type="molecule type" value="Genomic_DNA"/>
</dbReference>
<organism evidence="1 2">
    <name type="scientific">Halorubrum saccharovorum</name>
    <dbReference type="NCBI Taxonomy" id="2248"/>
    <lineage>
        <taxon>Archaea</taxon>
        <taxon>Methanobacteriati</taxon>
        <taxon>Methanobacteriota</taxon>
        <taxon>Stenosarchaea group</taxon>
        <taxon>Halobacteria</taxon>
        <taxon>Halobacteriales</taxon>
        <taxon>Haloferacaceae</taxon>
        <taxon>Halorubrum</taxon>
    </lineage>
</organism>
<dbReference type="Proteomes" id="UP000053331">
    <property type="component" value="Unassembled WGS sequence"/>
</dbReference>
<dbReference type="AlphaFoldDB" id="A0A081EUU1"/>
<proteinExistence type="predicted"/>
<dbReference type="OrthoDB" id="326359at2157"/>
<gene>
    <name evidence="1" type="ORF">FK85_05490</name>
</gene>
<accession>A0A081EUU1</accession>
<name>A0A081EUU1_9EURY</name>
<evidence type="ECO:0000313" key="2">
    <source>
        <dbReference type="Proteomes" id="UP000053331"/>
    </source>
</evidence>
<protein>
    <submittedName>
        <fullName evidence="1">Uncharacterized protein</fullName>
    </submittedName>
</protein>
<dbReference type="RefSeq" id="WP_050026612.1">
    <property type="nucleotide sequence ID" value="NZ_JNFH02000089.1"/>
</dbReference>
<comment type="caution">
    <text evidence="1">The sequence shown here is derived from an EMBL/GenBank/DDBJ whole genome shotgun (WGS) entry which is preliminary data.</text>
</comment>